<keyword evidence="1" id="KW-0812">Transmembrane</keyword>
<keyword evidence="3" id="KW-1185">Reference proteome</keyword>
<dbReference type="InterPro" id="IPR036259">
    <property type="entry name" value="MFS_trans_sf"/>
</dbReference>
<keyword evidence="1" id="KW-0472">Membrane</keyword>
<dbReference type="SUPFAM" id="SSF103473">
    <property type="entry name" value="MFS general substrate transporter"/>
    <property type="match status" value="1"/>
</dbReference>
<feature type="transmembrane region" description="Helical" evidence="1">
    <location>
        <begin position="198"/>
        <end position="219"/>
    </location>
</feature>
<gene>
    <name evidence="2" type="ORF">BU14_0103s0037</name>
</gene>
<dbReference type="AlphaFoldDB" id="A0A1X6PCU1"/>
<feature type="transmembrane region" description="Helical" evidence="1">
    <location>
        <begin position="145"/>
        <end position="169"/>
    </location>
</feature>
<organism evidence="2 3">
    <name type="scientific">Porphyra umbilicalis</name>
    <name type="common">Purple laver</name>
    <name type="synonym">Red alga</name>
    <dbReference type="NCBI Taxonomy" id="2786"/>
    <lineage>
        <taxon>Eukaryota</taxon>
        <taxon>Rhodophyta</taxon>
        <taxon>Bangiophyceae</taxon>
        <taxon>Bangiales</taxon>
        <taxon>Bangiaceae</taxon>
        <taxon>Porphyra</taxon>
    </lineage>
</organism>
<dbReference type="EMBL" id="KV918807">
    <property type="protein sequence ID" value="OSX78692.1"/>
    <property type="molecule type" value="Genomic_DNA"/>
</dbReference>
<name>A0A1X6PCU1_PORUM</name>
<feature type="transmembrane region" description="Helical" evidence="1">
    <location>
        <begin position="109"/>
        <end position="133"/>
    </location>
</feature>
<sequence>MRLLVAIWLLYSCAYYGLIFWLPLLLEASSATAAAAGAAATDAAPSGLSPAAIGLACAVPYTAAAVAMLTVARSSDAAVERRLHLAVPSFASGLGFVVAAAAVASAAGVGWVVLGVSLAAAGCWSLFGPYWAVPTAALSGDTAAAAFAAINSVGVVGGYIGPALVGALVGKGGGGAEGGRGAAAELTVAGARAASRGFALSLGVFAGLMVVVGVLALALDRRVGGRSGGGKGGGASRAFCGMPPGGAGRATADHDWHHSTPPVECVDCGIAPIVIYSSAVERSGSARPALCSLFHVPSVLP</sequence>
<dbReference type="Proteomes" id="UP000218209">
    <property type="component" value="Unassembled WGS sequence"/>
</dbReference>
<evidence type="ECO:0000313" key="2">
    <source>
        <dbReference type="EMBL" id="OSX78692.1"/>
    </source>
</evidence>
<evidence type="ECO:0000256" key="1">
    <source>
        <dbReference type="SAM" id="Phobius"/>
    </source>
</evidence>
<feature type="transmembrane region" description="Helical" evidence="1">
    <location>
        <begin position="50"/>
        <end position="71"/>
    </location>
</feature>
<accession>A0A1X6PCU1</accession>
<feature type="transmembrane region" description="Helical" evidence="1">
    <location>
        <begin position="83"/>
        <end position="103"/>
    </location>
</feature>
<evidence type="ECO:0000313" key="3">
    <source>
        <dbReference type="Proteomes" id="UP000218209"/>
    </source>
</evidence>
<protein>
    <recommendedName>
        <fullName evidence="4">Major facilitator superfamily (MFS) profile domain-containing protein</fullName>
    </recommendedName>
</protein>
<proteinExistence type="predicted"/>
<reference evidence="2 3" key="1">
    <citation type="submission" date="2017-03" db="EMBL/GenBank/DDBJ databases">
        <title>WGS assembly of Porphyra umbilicalis.</title>
        <authorList>
            <person name="Brawley S.H."/>
            <person name="Blouin N.A."/>
            <person name="Ficko-Blean E."/>
            <person name="Wheeler G.L."/>
            <person name="Lohr M."/>
            <person name="Goodson H.V."/>
            <person name="Jenkins J.W."/>
            <person name="Blaby-Haas C.E."/>
            <person name="Helliwell K.E."/>
            <person name="Chan C."/>
            <person name="Marriage T."/>
            <person name="Bhattacharya D."/>
            <person name="Klein A.S."/>
            <person name="Badis Y."/>
            <person name="Brodie J."/>
            <person name="Cao Y."/>
            <person name="Collen J."/>
            <person name="Dittami S.M."/>
            <person name="Gachon C.M."/>
            <person name="Green B.R."/>
            <person name="Karpowicz S."/>
            <person name="Kim J.W."/>
            <person name="Kudahl U."/>
            <person name="Lin S."/>
            <person name="Michel G."/>
            <person name="Mittag M."/>
            <person name="Olson B.J."/>
            <person name="Pangilinan J."/>
            <person name="Peng Y."/>
            <person name="Qiu H."/>
            <person name="Shu S."/>
            <person name="Singer J.T."/>
            <person name="Smith A.G."/>
            <person name="Sprecher B.N."/>
            <person name="Wagner V."/>
            <person name="Wang W."/>
            <person name="Wang Z.-Y."/>
            <person name="Yan J."/>
            <person name="Yarish C."/>
            <person name="Zoeuner-Riek S."/>
            <person name="Zhuang Y."/>
            <person name="Zou Y."/>
            <person name="Lindquist E.A."/>
            <person name="Grimwood J."/>
            <person name="Barry K."/>
            <person name="Rokhsar D.S."/>
            <person name="Schmutz J."/>
            <person name="Stiller J.W."/>
            <person name="Grossman A.R."/>
            <person name="Prochnik S.E."/>
        </authorList>
    </citation>
    <scope>NUCLEOTIDE SEQUENCE [LARGE SCALE GENOMIC DNA]</scope>
    <source>
        <strain evidence="2">4086291</strain>
    </source>
</reference>
<keyword evidence="1" id="KW-1133">Transmembrane helix</keyword>
<evidence type="ECO:0008006" key="4">
    <source>
        <dbReference type="Google" id="ProtNLM"/>
    </source>
</evidence>